<dbReference type="RefSeq" id="WP_253526833.1">
    <property type="nucleotide sequence ID" value="NZ_JAMZEL010000002.1"/>
</dbReference>
<sequence length="500" mass="56233">MKKILKYSLIFSFAIVFGGCQDFEVIEKDPNRAVNAPASLVFNGVLNDIYNNVNGGSAWGDKARWNQFYCSNYNYYSTNEYTWTTTDFSFFTLKNVVKMEEEAKRAGLPDQNPYSALGKFFRAYFYEDMTKRVGDVPLNDALKGLEMTTPKYDSQKAVYVQILKWLDTANDDLTALIAKGDRNLAGDIYLGNDLRKWQKVVNAYKLRVLASLSKQDTDGELQVKQRFAEMMGNATKFPLMTSMTDNLQYTFNNINKYPRNPSNFGFNATRENMAKTYVDLLVARRDPRIFAVAEPAEAKLKAGLKATDYEAYVGASSGEDLSDMSTKALNGEYSFQKRSRYYANDTGEALFIIGYPEMCFNIAEGINRGWATGDAAEWYKRGIAASMSHYGITEAPVLAAYLDGALVKYAGNNATGLNQILTQKYLAFFQNSGLEAFYNQRRTGIPTFLVGVGTGNSSRIPKRWQYPNSERTTNATNYTSAIGAQFAGKDDINDMMWILK</sequence>
<gene>
    <name evidence="1" type="ORF">NCI00_09125</name>
</gene>
<comment type="caution">
    <text evidence="1">The sequence shown here is derived from an EMBL/GenBank/DDBJ whole genome shotgun (WGS) entry which is preliminary data.</text>
</comment>
<dbReference type="SUPFAM" id="SSF48452">
    <property type="entry name" value="TPR-like"/>
    <property type="match status" value="1"/>
</dbReference>
<dbReference type="Proteomes" id="UP001204772">
    <property type="component" value="Unassembled WGS sequence"/>
</dbReference>
<dbReference type="Gene3D" id="1.25.40.390">
    <property type="match status" value="1"/>
</dbReference>
<protein>
    <submittedName>
        <fullName evidence="1">SusD/RagB family nutrient-binding outer membrane lipoprotein</fullName>
    </submittedName>
</protein>
<dbReference type="Pfam" id="PF12771">
    <property type="entry name" value="SusD-like_2"/>
    <property type="match status" value="1"/>
</dbReference>
<dbReference type="PROSITE" id="PS51257">
    <property type="entry name" value="PROKAR_LIPOPROTEIN"/>
    <property type="match status" value="1"/>
</dbReference>
<name>A0ABT1FLF0_9BACT</name>
<keyword evidence="1" id="KW-0449">Lipoprotein</keyword>
<reference evidence="1 2" key="1">
    <citation type="submission" date="2022-06" db="EMBL/GenBank/DDBJ databases">
        <title>Runella sp. S5 genome sequencing.</title>
        <authorList>
            <person name="Park S."/>
        </authorList>
    </citation>
    <scope>NUCLEOTIDE SEQUENCE [LARGE SCALE GENOMIC DNA]</scope>
    <source>
        <strain evidence="1 2">S5</strain>
    </source>
</reference>
<keyword evidence="2" id="KW-1185">Reference proteome</keyword>
<dbReference type="InterPro" id="IPR041662">
    <property type="entry name" value="SusD-like_2"/>
</dbReference>
<dbReference type="EMBL" id="JAMZEL010000002">
    <property type="protein sequence ID" value="MCP1382584.1"/>
    <property type="molecule type" value="Genomic_DNA"/>
</dbReference>
<accession>A0ABT1FLF0</accession>
<proteinExistence type="predicted"/>
<evidence type="ECO:0000313" key="1">
    <source>
        <dbReference type="EMBL" id="MCP1382584.1"/>
    </source>
</evidence>
<organism evidence="1 2">
    <name type="scientific">Runella salmonicolor</name>
    <dbReference type="NCBI Taxonomy" id="2950278"/>
    <lineage>
        <taxon>Bacteria</taxon>
        <taxon>Pseudomonadati</taxon>
        <taxon>Bacteroidota</taxon>
        <taxon>Cytophagia</taxon>
        <taxon>Cytophagales</taxon>
        <taxon>Spirosomataceae</taxon>
        <taxon>Runella</taxon>
    </lineage>
</organism>
<evidence type="ECO:0000313" key="2">
    <source>
        <dbReference type="Proteomes" id="UP001204772"/>
    </source>
</evidence>
<dbReference type="InterPro" id="IPR011990">
    <property type="entry name" value="TPR-like_helical_dom_sf"/>
</dbReference>